<comment type="subunit">
    <text evidence="3">Binds to multiple calmodulin (CaM) in the presence of Ca(2+) and CaM-like proteins.</text>
</comment>
<gene>
    <name evidence="6" type="ORF">Nepgr_011934</name>
</gene>
<dbReference type="PANTHER" id="PTHR32295:SF216">
    <property type="entry name" value="PROTEIN IQ-DOMAIN 3"/>
    <property type="match status" value="1"/>
</dbReference>
<feature type="compositionally biased region" description="Polar residues" evidence="4">
    <location>
        <begin position="346"/>
        <end position="355"/>
    </location>
</feature>
<proteinExistence type="inferred from homology"/>
<keyword evidence="1" id="KW-0112">Calmodulin-binding</keyword>
<dbReference type="AlphaFoldDB" id="A0AAD3XMD2"/>
<dbReference type="InterPro" id="IPR025064">
    <property type="entry name" value="DUF4005"/>
</dbReference>
<dbReference type="Pfam" id="PF13178">
    <property type="entry name" value="DUF4005"/>
    <property type="match status" value="1"/>
</dbReference>
<dbReference type="PROSITE" id="PS50096">
    <property type="entry name" value="IQ"/>
    <property type="match status" value="1"/>
</dbReference>
<evidence type="ECO:0000256" key="3">
    <source>
        <dbReference type="ARBA" id="ARBA00024378"/>
    </source>
</evidence>
<dbReference type="Pfam" id="PF00612">
    <property type="entry name" value="IQ"/>
    <property type="match status" value="1"/>
</dbReference>
<feature type="compositionally biased region" description="Polar residues" evidence="4">
    <location>
        <begin position="415"/>
        <end position="424"/>
    </location>
</feature>
<evidence type="ECO:0000256" key="4">
    <source>
        <dbReference type="SAM" id="MobiDB-lite"/>
    </source>
</evidence>
<accession>A0AAD3XMD2</accession>
<dbReference type="Proteomes" id="UP001279734">
    <property type="component" value="Unassembled WGS sequence"/>
</dbReference>
<feature type="region of interest" description="Disordered" evidence="4">
    <location>
        <begin position="296"/>
        <end position="360"/>
    </location>
</feature>
<evidence type="ECO:0000256" key="1">
    <source>
        <dbReference type="ARBA" id="ARBA00022860"/>
    </source>
</evidence>
<reference evidence="6" key="1">
    <citation type="submission" date="2023-05" db="EMBL/GenBank/DDBJ databases">
        <title>Nepenthes gracilis genome sequencing.</title>
        <authorList>
            <person name="Fukushima K."/>
        </authorList>
    </citation>
    <scope>NUCLEOTIDE SEQUENCE</scope>
    <source>
        <strain evidence="6">SING2019-196</strain>
    </source>
</reference>
<feature type="compositionally biased region" description="Basic residues" evidence="4">
    <location>
        <begin position="19"/>
        <end position="34"/>
    </location>
</feature>
<name>A0AAD3XMD2_NEPGR</name>
<dbReference type="SMART" id="SM00015">
    <property type="entry name" value="IQ"/>
    <property type="match status" value="1"/>
</dbReference>
<dbReference type="GO" id="GO:0005516">
    <property type="term" value="F:calmodulin binding"/>
    <property type="evidence" value="ECO:0007669"/>
    <property type="project" value="UniProtKB-KW"/>
</dbReference>
<evidence type="ECO:0000313" key="7">
    <source>
        <dbReference type="Proteomes" id="UP001279734"/>
    </source>
</evidence>
<dbReference type="PANTHER" id="PTHR32295">
    <property type="entry name" value="IQ-DOMAIN 5-RELATED"/>
    <property type="match status" value="1"/>
</dbReference>
<sequence>MRRKGNWFNALKKALSCGSKKKKDRKKKWFGKKKQSSDPSSSTVETVMPLPVPITPTESELTKHAHSVAIATAKAAEVAVAAAQAAAEVARLTTATHLAGKSDKEMAAITIQTAVRGYLARRYLRALRGLVRLKTITEGEAVKHQTASTLKYMQTLARVHSQICARRVRMSEENEARQRQLLQKQAKEIEKSQAAADWNASLKSKEQIEAHLQSRQEAAIRRERTLAYAFCHQQTWRKSLSSANAMFLDPNNPRWGWSWLERWLAARPWEMAHMPEKELNNNVMTSKDTFFRNGTTNAQAQHQPEKPSPTAGRRQTHSASRLSISIPPSKAASPKSVVRKLKSENTKASQPSSPGGSVWDLYDDSRSVMSIHSDQCRRHSVAGSSIRDDVSLASSQAVPSYMAPTVSARAKSRLRSPSNMNKISTPDRLSVSSAKKRISYPTSPAQSRHSASSVTDRNRFSEPIFTE</sequence>
<comment type="similarity">
    <text evidence="2">Belongs to the IQD family.</text>
</comment>
<evidence type="ECO:0000259" key="5">
    <source>
        <dbReference type="Pfam" id="PF13178"/>
    </source>
</evidence>
<comment type="caution">
    <text evidence="6">The sequence shown here is derived from an EMBL/GenBank/DDBJ whole genome shotgun (WGS) entry which is preliminary data.</text>
</comment>
<dbReference type="EMBL" id="BSYO01000009">
    <property type="protein sequence ID" value="GMH10093.1"/>
    <property type="molecule type" value="Genomic_DNA"/>
</dbReference>
<feature type="region of interest" description="Disordered" evidence="4">
    <location>
        <begin position="17"/>
        <end position="48"/>
    </location>
</feature>
<protein>
    <recommendedName>
        <fullName evidence="5">DUF4005 domain-containing protein</fullName>
    </recommendedName>
</protein>
<feature type="region of interest" description="Disordered" evidence="4">
    <location>
        <begin position="407"/>
        <end position="467"/>
    </location>
</feature>
<keyword evidence="7" id="KW-1185">Reference proteome</keyword>
<organism evidence="6 7">
    <name type="scientific">Nepenthes gracilis</name>
    <name type="common">Slender pitcher plant</name>
    <dbReference type="NCBI Taxonomy" id="150966"/>
    <lineage>
        <taxon>Eukaryota</taxon>
        <taxon>Viridiplantae</taxon>
        <taxon>Streptophyta</taxon>
        <taxon>Embryophyta</taxon>
        <taxon>Tracheophyta</taxon>
        <taxon>Spermatophyta</taxon>
        <taxon>Magnoliopsida</taxon>
        <taxon>eudicotyledons</taxon>
        <taxon>Gunneridae</taxon>
        <taxon>Pentapetalae</taxon>
        <taxon>Caryophyllales</taxon>
        <taxon>Nepenthaceae</taxon>
        <taxon>Nepenthes</taxon>
    </lineage>
</organism>
<feature type="compositionally biased region" description="Low complexity" evidence="4">
    <location>
        <begin position="323"/>
        <end position="336"/>
    </location>
</feature>
<dbReference type="InterPro" id="IPR000048">
    <property type="entry name" value="IQ_motif_EF-hand-BS"/>
</dbReference>
<dbReference type="Gene3D" id="1.20.5.190">
    <property type="match status" value="1"/>
</dbReference>
<feature type="domain" description="DUF4005" evidence="5">
    <location>
        <begin position="383"/>
        <end position="453"/>
    </location>
</feature>
<evidence type="ECO:0000256" key="2">
    <source>
        <dbReference type="ARBA" id="ARBA00024341"/>
    </source>
</evidence>
<feature type="compositionally biased region" description="Polar residues" evidence="4">
    <location>
        <begin position="440"/>
        <end position="455"/>
    </location>
</feature>
<evidence type="ECO:0000313" key="6">
    <source>
        <dbReference type="EMBL" id="GMH10093.1"/>
    </source>
</evidence>